<evidence type="ECO:0000259" key="1">
    <source>
        <dbReference type="PROSITE" id="PS51186"/>
    </source>
</evidence>
<dbReference type="RefSeq" id="WP_344831974.1">
    <property type="nucleotide sequence ID" value="NZ_BAAAUV010000012.1"/>
</dbReference>
<dbReference type="InterPro" id="IPR051531">
    <property type="entry name" value="N-acetyltransferase"/>
</dbReference>
<dbReference type="Gene3D" id="3.40.630.30">
    <property type="match status" value="1"/>
</dbReference>
<evidence type="ECO:0000313" key="3">
    <source>
        <dbReference type="Proteomes" id="UP001501237"/>
    </source>
</evidence>
<reference evidence="3" key="1">
    <citation type="journal article" date="2019" name="Int. J. Syst. Evol. Microbiol.">
        <title>The Global Catalogue of Microorganisms (GCM) 10K type strain sequencing project: providing services to taxonomists for standard genome sequencing and annotation.</title>
        <authorList>
            <consortium name="The Broad Institute Genomics Platform"/>
            <consortium name="The Broad Institute Genome Sequencing Center for Infectious Disease"/>
            <person name="Wu L."/>
            <person name="Ma J."/>
        </authorList>
    </citation>
    <scope>NUCLEOTIDE SEQUENCE [LARGE SCALE GENOMIC DNA]</scope>
    <source>
        <strain evidence="3">JCM 9377</strain>
    </source>
</reference>
<protein>
    <submittedName>
        <fullName evidence="2">GNAT family N-acetyltransferase</fullName>
    </submittedName>
</protein>
<feature type="domain" description="N-acetyltransferase" evidence="1">
    <location>
        <begin position="1"/>
        <end position="151"/>
    </location>
</feature>
<proteinExistence type="predicted"/>
<name>A0ABP6QDF1_9ACTN</name>
<dbReference type="EMBL" id="BAAAUV010000012">
    <property type="protein sequence ID" value="GAA3221777.1"/>
    <property type="molecule type" value="Genomic_DNA"/>
</dbReference>
<keyword evidence="3" id="KW-1185">Reference proteome</keyword>
<dbReference type="PANTHER" id="PTHR43792">
    <property type="entry name" value="GNAT FAMILY, PUTATIVE (AFU_ORTHOLOGUE AFUA_3G00765)-RELATED-RELATED"/>
    <property type="match status" value="1"/>
</dbReference>
<dbReference type="PANTHER" id="PTHR43792:SF1">
    <property type="entry name" value="N-ACETYLTRANSFERASE DOMAIN-CONTAINING PROTEIN"/>
    <property type="match status" value="1"/>
</dbReference>
<dbReference type="InterPro" id="IPR000182">
    <property type="entry name" value="GNAT_dom"/>
</dbReference>
<sequence>MTLRPLRREDLDALRAHWSRAEVKAYLFDGLAPTEEQLEAALTASDASFAAHGHGLWTLRESATGPLIGTAGIRLHDEIDAWELIYSLDPTAWGKGYATEAARAVLATTPIRVIAEIDEANHASISVITRLGMEPFETVQGELGPMIRFATP</sequence>
<gene>
    <name evidence="2" type="ORF">GCM10010468_47140</name>
</gene>
<evidence type="ECO:0000313" key="2">
    <source>
        <dbReference type="EMBL" id="GAA3221777.1"/>
    </source>
</evidence>
<dbReference type="InterPro" id="IPR016181">
    <property type="entry name" value="Acyl_CoA_acyltransferase"/>
</dbReference>
<dbReference type="Pfam" id="PF13302">
    <property type="entry name" value="Acetyltransf_3"/>
    <property type="match status" value="1"/>
</dbReference>
<dbReference type="Proteomes" id="UP001501237">
    <property type="component" value="Unassembled WGS sequence"/>
</dbReference>
<comment type="caution">
    <text evidence="2">The sequence shown here is derived from an EMBL/GenBank/DDBJ whole genome shotgun (WGS) entry which is preliminary data.</text>
</comment>
<dbReference type="SUPFAM" id="SSF55729">
    <property type="entry name" value="Acyl-CoA N-acyltransferases (Nat)"/>
    <property type="match status" value="1"/>
</dbReference>
<dbReference type="PROSITE" id="PS51186">
    <property type="entry name" value="GNAT"/>
    <property type="match status" value="1"/>
</dbReference>
<organism evidence="2 3">
    <name type="scientific">Actinocorallia longicatena</name>
    <dbReference type="NCBI Taxonomy" id="111803"/>
    <lineage>
        <taxon>Bacteria</taxon>
        <taxon>Bacillati</taxon>
        <taxon>Actinomycetota</taxon>
        <taxon>Actinomycetes</taxon>
        <taxon>Streptosporangiales</taxon>
        <taxon>Thermomonosporaceae</taxon>
        <taxon>Actinocorallia</taxon>
    </lineage>
</organism>
<accession>A0ABP6QDF1</accession>